<sequence length="91" mass="10131">MKGGEDCGQCVSPGVIISLVAHCLDSRYLLAHNLKWVVNGVGQYENFHNEKVFVLLNQIIFRAVSKAICCVDTDYALKRVTVLKLIHTLLS</sequence>
<evidence type="ECO:0000313" key="2">
    <source>
        <dbReference type="Proteomes" id="UP000238707"/>
    </source>
</evidence>
<comment type="caution">
    <text evidence="1">The sequence shown here is derived from an EMBL/GenBank/DDBJ whole genome shotgun (WGS) entry which is preliminary data.</text>
</comment>
<reference evidence="1 2" key="1">
    <citation type="submission" date="2016-12" db="EMBL/GenBank/DDBJ databases">
        <title>Diversity of luminous bacteria.</title>
        <authorList>
            <person name="Yoshizawa S."/>
            <person name="Kogure K."/>
        </authorList>
    </citation>
    <scope>NUCLEOTIDE SEQUENCE [LARGE SCALE GENOMIC DNA]</scope>
    <source>
        <strain evidence="1 2">LC2-408</strain>
    </source>
</reference>
<dbReference type="EMBL" id="MSCI01000002">
    <property type="protein sequence ID" value="PQJ60644.1"/>
    <property type="molecule type" value="Genomic_DNA"/>
</dbReference>
<evidence type="ECO:0000313" key="1">
    <source>
        <dbReference type="EMBL" id="PQJ60644.1"/>
    </source>
</evidence>
<keyword evidence="2" id="KW-1185">Reference proteome</keyword>
<accession>A0A2S7VEM1</accession>
<dbReference type="AlphaFoldDB" id="A0A2S7VEM1"/>
<organism evidence="1 2">
    <name type="scientific">Vibrio chagasii</name>
    <dbReference type="NCBI Taxonomy" id="170679"/>
    <lineage>
        <taxon>Bacteria</taxon>
        <taxon>Pseudomonadati</taxon>
        <taxon>Pseudomonadota</taxon>
        <taxon>Gammaproteobacteria</taxon>
        <taxon>Vibrionales</taxon>
        <taxon>Vibrionaceae</taxon>
        <taxon>Vibrio</taxon>
    </lineage>
</organism>
<protein>
    <submittedName>
        <fullName evidence="1">Uncharacterized protein</fullName>
    </submittedName>
</protein>
<dbReference type="Proteomes" id="UP000238707">
    <property type="component" value="Unassembled WGS sequence"/>
</dbReference>
<name>A0A2S7VEM1_9VIBR</name>
<proteinExistence type="predicted"/>
<gene>
    <name evidence="1" type="ORF">BTO10_14960</name>
</gene>